<dbReference type="SUPFAM" id="SSF88633">
    <property type="entry name" value="Positive stranded ssRNA viruses"/>
    <property type="match status" value="1"/>
</dbReference>
<keyword evidence="2" id="KW-0946">Virion</keyword>
<name>A0AA95E585_9VIRU</name>
<dbReference type="Gene3D" id="2.60.120.20">
    <property type="match status" value="1"/>
</dbReference>
<reference evidence="3" key="1">
    <citation type="submission" date="2022-09" db="EMBL/GenBank/DDBJ databases">
        <authorList>
            <person name="Valles S.M."/>
            <person name="Zhao C."/>
            <person name="Rivers A.R."/>
            <person name="Iwata R.L."/>
            <person name="Oi D.H."/>
            <person name="Cha D.H."/>
            <person name="Collignon R.M."/>
            <person name="Cox N.A."/>
            <person name="Morton G.J."/>
            <person name="Calcaterra L.A."/>
        </authorList>
    </citation>
    <scope>NUCLEOTIDE SEQUENCE</scope>
</reference>
<evidence type="ECO:0000256" key="2">
    <source>
        <dbReference type="ARBA" id="ARBA00022844"/>
    </source>
</evidence>
<dbReference type="EMBL" id="OP518022">
    <property type="protein sequence ID" value="WAL01503.1"/>
    <property type="molecule type" value="Genomic_RNA"/>
</dbReference>
<accession>A0AA95E585</accession>
<dbReference type="InterPro" id="IPR029053">
    <property type="entry name" value="Viral_coat"/>
</dbReference>
<evidence type="ECO:0000256" key="1">
    <source>
        <dbReference type="ARBA" id="ARBA00004328"/>
    </source>
</evidence>
<sequence length="323" mass="36804">MLSEVQFHRTQIYSRQQLALLARLILQILALLTRLPWLHHREFQHFKTMSQEQLINAPPRIPSVPQVPLPQTNYGVLEHSGLPFSEPENITDVPPDFGWMSEIQTYMKLITMDKNQDVGVELAQMSVNAPNLNIETKLSQMIPVWQHIPMSCAKWFNATFSFKFIAIKPPRVTGKILLRYSFLSPRSTDSSDFDAFADDHLKRGICKEWDLGASNEFEFDITALCPIQARPTFLPERAFVGGPGISPYAAQQFSYSIISLGTLKLEVAQRLQPGGIFPDSIRIMMFRVLKGASYYTPTDPRSFMPHILGRPTKVKPSFSPYFK</sequence>
<organism evidence="3">
    <name type="scientific">Electric ant polycipivirus 2</name>
    <dbReference type="NCBI Taxonomy" id="3003606"/>
    <lineage>
        <taxon>Viruses</taxon>
        <taxon>Riboviria</taxon>
        <taxon>Orthornavirae</taxon>
        <taxon>Pisuviricota</taxon>
        <taxon>Pisoniviricetes</taxon>
        <taxon>Picornavirales</taxon>
        <taxon>Polycipiviridae</taxon>
    </lineage>
</organism>
<comment type="subcellular location">
    <subcellularLocation>
        <location evidence="1">Virion</location>
    </subcellularLocation>
</comment>
<dbReference type="GO" id="GO:0044423">
    <property type="term" value="C:virion component"/>
    <property type="evidence" value="ECO:0007669"/>
    <property type="project" value="UniProtKB-KW"/>
</dbReference>
<evidence type="ECO:0000313" key="3">
    <source>
        <dbReference type="EMBL" id="WAL01503.1"/>
    </source>
</evidence>
<protein>
    <submittedName>
        <fullName evidence="3">Structural protein</fullName>
    </submittedName>
</protein>
<proteinExistence type="predicted"/>